<name>A0A8K0A1W9_BRALA</name>
<evidence type="ECO:0000259" key="9">
    <source>
        <dbReference type="PROSITE" id="PS50923"/>
    </source>
</evidence>
<evidence type="ECO:0000256" key="5">
    <source>
        <dbReference type="PROSITE-ProRule" id="PRU00076"/>
    </source>
</evidence>
<dbReference type="InterPro" id="IPR049883">
    <property type="entry name" value="NOTCH1_EGF-like"/>
</dbReference>
<keyword evidence="1 5" id="KW-0245">EGF-like domain</keyword>
<dbReference type="Gene3D" id="2.10.70.10">
    <property type="entry name" value="Complement Module, domain 1"/>
    <property type="match status" value="1"/>
</dbReference>
<feature type="domain" description="EGF-like" evidence="8">
    <location>
        <begin position="122"/>
        <end position="162"/>
    </location>
</feature>
<evidence type="ECO:0000256" key="2">
    <source>
        <dbReference type="ARBA" id="ARBA00022729"/>
    </source>
</evidence>
<accession>A0A8K0A1W9</accession>
<dbReference type="SMART" id="SM00179">
    <property type="entry name" value="EGF_CA"/>
    <property type="match status" value="2"/>
</dbReference>
<dbReference type="PROSITE" id="PS00010">
    <property type="entry name" value="ASX_HYDROXYL"/>
    <property type="match status" value="1"/>
</dbReference>
<dbReference type="CDD" id="cd00054">
    <property type="entry name" value="EGF_CA"/>
    <property type="match status" value="1"/>
</dbReference>
<proteinExistence type="predicted"/>
<dbReference type="InterPro" id="IPR052235">
    <property type="entry name" value="Nephronectin_domain"/>
</dbReference>
<reference evidence="10" key="1">
    <citation type="submission" date="2022-01" db="EMBL/GenBank/DDBJ databases">
        <authorList>
            <person name="Braso-Vives M."/>
        </authorList>
    </citation>
    <scope>NUCLEOTIDE SEQUENCE</scope>
</reference>
<dbReference type="InterPro" id="IPR000152">
    <property type="entry name" value="EGF-type_Asp/Asn_hydroxyl_site"/>
</dbReference>
<dbReference type="EMBL" id="OV696691">
    <property type="protein sequence ID" value="CAH1267596.1"/>
    <property type="molecule type" value="Genomic_DNA"/>
</dbReference>
<dbReference type="Pfam" id="PF07645">
    <property type="entry name" value="EGF_CA"/>
    <property type="match status" value="2"/>
</dbReference>
<dbReference type="InterPro" id="IPR035976">
    <property type="entry name" value="Sushi/SCR/CCP_sf"/>
</dbReference>
<dbReference type="SUPFAM" id="SSF57196">
    <property type="entry name" value="EGF/Laminin"/>
    <property type="match status" value="1"/>
</dbReference>
<feature type="domain" description="Sushi" evidence="9">
    <location>
        <begin position="625"/>
        <end position="686"/>
    </location>
</feature>
<dbReference type="OrthoDB" id="10060424at2759"/>
<feature type="domain" description="EGF-like" evidence="8">
    <location>
        <begin position="203"/>
        <end position="241"/>
    </location>
</feature>
<keyword evidence="3" id="KW-0677">Repeat</keyword>
<dbReference type="SMART" id="SM00181">
    <property type="entry name" value="EGF"/>
    <property type="match status" value="4"/>
</dbReference>
<evidence type="ECO:0000313" key="10">
    <source>
        <dbReference type="EMBL" id="CAH1267596.1"/>
    </source>
</evidence>
<keyword evidence="4" id="KW-1015">Disulfide bond</keyword>
<dbReference type="SUPFAM" id="SSF57184">
    <property type="entry name" value="Growth factor receptor domain"/>
    <property type="match status" value="1"/>
</dbReference>
<dbReference type="PROSITE" id="PS50026">
    <property type="entry name" value="EGF_3"/>
    <property type="match status" value="2"/>
</dbReference>
<dbReference type="InterPro" id="IPR000742">
    <property type="entry name" value="EGF"/>
</dbReference>
<dbReference type="InterPro" id="IPR000436">
    <property type="entry name" value="Sushi_SCR_CCP_dom"/>
</dbReference>
<dbReference type="AlphaFoldDB" id="A0A8K0A1W9"/>
<dbReference type="SUPFAM" id="SSF57535">
    <property type="entry name" value="Complement control module/SCR domain"/>
    <property type="match status" value="1"/>
</dbReference>
<evidence type="ECO:0000256" key="6">
    <source>
        <dbReference type="PROSITE-ProRule" id="PRU00302"/>
    </source>
</evidence>
<evidence type="ECO:0000313" key="11">
    <source>
        <dbReference type="Proteomes" id="UP000838412"/>
    </source>
</evidence>
<protein>
    <submittedName>
        <fullName evidence="10">NPNT protein</fullName>
    </submittedName>
</protein>
<dbReference type="PROSITE" id="PS01186">
    <property type="entry name" value="EGF_2"/>
    <property type="match status" value="2"/>
</dbReference>
<dbReference type="Proteomes" id="UP000838412">
    <property type="component" value="Chromosome 6"/>
</dbReference>
<evidence type="ECO:0000259" key="8">
    <source>
        <dbReference type="PROSITE" id="PS50026"/>
    </source>
</evidence>
<dbReference type="PANTHER" id="PTHR24050:SF28">
    <property type="entry name" value="UROMODULIN-LIKE"/>
    <property type="match status" value="1"/>
</dbReference>
<dbReference type="Gene3D" id="2.10.25.10">
    <property type="entry name" value="Laminin"/>
    <property type="match status" value="4"/>
</dbReference>
<keyword evidence="11" id="KW-1185">Reference proteome</keyword>
<evidence type="ECO:0000256" key="1">
    <source>
        <dbReference type="ARBA" id="ARBA00022536"/>
    </source>
</evidence>
<organism evidence="10 11">
    <name type="scientific">Branchiostoma lanceolatum</name>
    <name type="common">Common lancelet</name>
    <name type="synonym">Amphioxus lanceolatum</name>
    <dbReference type="NCBI Taxonomy" id="7740"/>
    <lineage>
        <taxon>Eukaryota</taxon>
        <taxon>Metazoa</taxon>
        <taxon>Chordata</taxon>
        <taxon>Cephalochordata</taxon>
        <taxon>Leptocardii</taxon>
        <taxon>Amphioxiformes</taxon>
        <taxon>Branchiostomatidae</taxon>
        <taxon>Branchiostoma</taxon>
    </lineage>
</organism>
<evidence type="ECO:0000256" key="7">
    <source>
        <dbReference type="SAM" id="SignalP"/>
    </source>
</evidence>
<dbReference type="InterPro" id="IPR001881">
    <property type="entry name" value="EGF-like_Ca-bd_dom"/>
</dbReference>
<dbReference type="Pfam" id="PF10577">
    <property type="entry name" value="FAM171A1-2-B_N"/>
    <property type="match status" value="1"/>
</dbReference>
<feature type="chain" id="PRO_5035433844" evidence="7">
    <location>
        <begin position="23"/>
        <end position="700"/>
    </location>
</feature>
<keyword evidence="2 7" id="KW-0732">Signal</keyword>
<dbReference type="PANTHER" id="PTHR24050">
    <property type="entry name" value="PA14 DOMAIN-CONTAINING PROTEIN"/>
    <property type="match status" value="1"/>
</dbReference>
<keyword evidence="6" id="KW-0768">Sushi</keyword>
<feature type="signal peptide" evidence="7">
    <location>
        <begin position="1"/>
        <end position="22"/>
    </location>
</feature>
<dbReference type="InterPro" id="IPR048530">
    <property type="entry name" value="FAM171_N"/>
</dbReference>
<gene>
    <name evidence="10" type="primary">NPNT</name>
    <name evidence="10" type="ORF">BLAG_LOCUS20887</name>
</gene>
<dbReference type="PROSITE" id="PS50923">
    <property type="entry name" value="SUSHI"/>
    <property type="match status" value="1"/>
</dbReference>
<sequence>MKPATVCGVLLVLLLVLQLSLARRHPYKKHRRSSPKRGRKTYTNNVYYSPKVVKKLRAQKQIEVGHGLCRYGARYDCCYGWDRNEYGDCKPVCRDACVHGVCTMPGMCTCHTGWRGRTCNKDFNECGHKPRPCQHRCMNSRGSFRCYCNHGYSLQPDGTSCAKSLVCALRKCQFMCREVKKGVPECFCPEGLELGPDGRHCVDVDECALGLVTCPRRRVCKNTFGSHMCVCAEGLSFKYVDGRLRCLGADVQMTIVVVDPKDTEEPIGDAQVRILSEPKGGGTSVVTTGRTDQNGLLMLTVPSEKPLIIVASKDGFLTNAVTFEALPGQKNIATLRLMVYRETEDVVYNREEVTRIFFERRSDLNDASSVIFPPGALLMDDSERATVSFRGVDVSRDRVLQGLPELVGSIEENINQVDFEFEGTSRINLEAYGAAAVDIRAPGNRPVGISVTFNISIPLAEDLDGTGVMALEGWHFDEDRGVWVQEAIGEIRRVNGRITWEGPVSRTGWWVAGRPWRDANCVRVRVCFDDDCNRPVQNAAIRLAGRDYGYFTQRYTDSDGYTCFNIRRGGTVQLRPCFGAEVVVAGTGQPAVCRRGMGAQWFDPHQRSTGQCKDVKIRISEFDVVDCGVPQLNVGVARVGDVTGDSSFGANVTYRCDDSSNPYGGHLTRMCHSCGTWSGSPPRCDPYETAFESFALLDAP</sequence>
<comment type="caution">
    <text evidence="5">Lacks conserved residue(s) required for the propagation of feature annotation.</text>
</comment>
<evidence type="ECO:0000256" key="4">
    <source>
        <dbReference type="ARBA" id="ARBA00023157"/>
    </source>
</evidence>
<dbReference type="InterPro" id="IPR009030">
    <property type="entry name" value="Growth_fac_rcpt_cys_sf"/>
</dbReference>
<evidence type="ECO:0000256" key="3">
    <source>
        <dbReference type="ARBA" id="ARBA00022737"/>
    </source>
</evidence>
<dbReference type="FunFam" id="2.10.25.10:FF:000010">
    <property type="entry name" value="Pro-epidermal growth factor"/>
    <property type="match status" value="1"/>
</dbReference>
<dbReference type="GO" id="GO:0005509">
    <property type="term" value="F:calcium ion binding"/>
    <property type="evidence" value="ECO:0007669"/>
    <property type="project" value="InterPro"/>
</dbReference>